<feature type="transmembrane region" description="Helical" evidence="7">
    <location>
        <begin position="182"/>
        <end position="206"/>
    </location>
</feature>
<evidence type="ECO:0000256" key="4">
    <source>
        <dbReference type="ARBA" id="ARBA00022989"/>
    </source>
</evidence>
<dbReference type="GO" id="GO:0005789">
    <property type="term" value="C:endoplasmic reticulum membrane"/>
    <property type="evidence" value="ECO:0007669"/>
    <property type="project" value="UniProtKB-SubCell"/>
</dbReference>
<dbReference type="Pfam" id="PF11712">
    <property type="entry name" value="Vma12"/>
    <property type="match status" value="1"/>
</dbReference>
<protein>
    <recommendedName>
        <fullName evidence="10">Endoplasmic reticulum-based factor for assembly of V-ATPase</fullName>
    </recommendedName>
</protein>
<proteinExistence type="predicted"/>
<dbReference type="EMBL" id="AJWJ01000572">
    <property type="protein sequence ID" value="KAF2069925.1"/>
    <property type="molecule type" value="Genomic_DNA"/>
</dbReference>
<evidence type="ECO:0000256" key="2">
    <source>
        <dbReference type="ARBA" id="ARBA00022692"/>
    </source>
</evidence>
<comment type="caution">
    <text evidence="8">The sequence shown here is derived from an EMBL/GenBank/DDBJ whole genome shotgun (WGS) entry which is preliminary data.</text>
</comment>
<organism evidence="8 9">
    <name type="scientific">Polysphondylium violaceum</name>
    <dbReference type="NCBI Taxonomy" id="133409"/>
    <lineage>
        <taxon>Eukaryota</taxon>
        <taxon>Amoebozoa</taxon>
        <taxon>Evosea</taxon>
        <taxon>Eumycetozoa</taxon>
        <taxon>Dictyostelia</taxon>
        <taxon>Dictyosteliales</taxon>
        <taxon>Dictyosteliaceae</taxon>
        <taxon>Polysphondylium</taxon>
    </lineage>
</organism>
<keyword evidence="9" id="KW-1185">Reference proteome</keyword>
<evidence type="ECO:0008006" key="10">
    <source>
        <dbReference type="Google" id="ProtNLM"/>
    </source>
</evidence>
<keyword evidence="5 7" id="KW-0472">Membrane</keyword>
<keyword evidence="2 7" id="KW-0812">Transmembrane</keyword>
<evidence type="ECO:0000256" key="3">
    <source>
        <dbReference type="ARBA" id="ARBA00022824"/>
    </source>
</evidence>
<evidence type="ECO:0000256" key="1">
    <source>
        <dbReference type="ARBA" id="ARBA00004477"/>
    </source>
</evidence>
<reference evidence="8" key="1">
    <citation type="submission" date="2020-01" db="EMBL/GenBank/DDBJ databases">
        <title>Development of genomics and gene disruption for Polysphondylium violaceum indicates a role for the polyketide synthase stlB in stalk morphogenesis.</title>
        <authorList>
            <person name="Narita B."/>
            <person name="Kawabe Y."/>
            <person name="Kin K."/>
            <person name="Saito T."/>
            <person name="Gibbs R."/>
            <person name="Kuspa A."/>
            <person name="Muzny D."/>
            <person name="Queller D."/>
            <person name="Richards S."/>
            <person name="Strassman J."/>
            <person name="Sucgang R."/>
            <person name="Worley K."/>
            <person name="Schaap P."/>
        </authorList>
    </citation>
    <scope>NUCLEOTIDE SEQUENCE</scope>
    <source>
        <strain evidence="8">QSvi11</strain>
    </source>
</reference>
<gene>
    <name evidence="8" type="ORF">CYY_008754</name>
</gene>
<sequence length="265" mass="29938">MSETNTTTTKSYLDFTFTDTIKNAINSIAHITNNSSNNKKEKELIERIKTLKTKYTTNKTQFISYKDIKEISNISKEINKEISNNTTTVFYIQDLLKGSVIYIPPKPTPKIDPELEAKRQQYEKLAKDQEYARLVKNIVPKKDERNELNSISSQVSIGVNILITFFTLLAGGMYLGNRMFSSMLMGLAFGLGAGIFGVAVEVWLFVIRTSGTQLQKDKEQRDIDRAREIDVKRREFRIKKSHGLLPASPASKGKGGGDKEMVVVK</sequence>
<accession>A0A8J4PL38</accession>
<name>A0A8J4PL38_9MYCE</name>
<dbReference type="PANTHER" id="PTHR31394:SF1">
    <property type="entry name" value="TRANSMEMBRANE PROTEIN 199"/>
    <property type="match status" value="1"/>
</dbReference>
<evidence type="ECO:0000256" key="7">
    <source>
        <dbReference type="SAM" id="Phobius"/>
    </source>
</evidence>
<evidence type="ECO:0000313" key="8">
    <source>
        <dbReference type="EMBL" id="KAF2069925.1"/>
    </source>
</evidence>
<dbReference type="AlphaFoldDB" id="A0A8J4PL38"/>
<keyword evidence="4 7" id="KW-1133">Transmembrane helix</keyword>
<dbReference type="Proteomes" id="UP000695562">
    <property type="component" value="Unassembled WGS sequence"/>
</dbReference>
<feature type="compositionally biased region" description="Basic and acidic residues" evidence="6">
    <location>
        <begin position="255"/>
        <end position="265"/>
    </location>
</feature>
<dbReference type="GO" id="GO:0070072">
    <property type="term" value="P:vacuolar proton-transporting V-type ATPase complex assembly"/>
    <property type="evidence" value="ECO:0007669"/>
    <property type="project" value="InterPro"/>
</dbReference>
<evidence type="ECO:0000256" key="6">
    <source>
        <dbReference type="SAM" id="MobiDB-lite"/>
    </source>
</evidence>
<dbReference type="InterPro" id="IPR021013">
    <property type="entry name" value="ATPase_Vma12"/>
</dbReference>
<evidence type="ECO:0000313" key="9">
    <source>
        <dbReference type="Proteomes" id="UP000695562"/>
    </source>
</evidence>
<keyword evidence="3" id="KW-0256">Endoplasmic reticulum</keyword>
<feature type="transmembrane region" description="Helical" evidence="7">
    <location>
        <begin position="155"/>
        <end position="176"/>
    </location>
</feature>
<evidence type="ECO:0000256" key="5">
    <source>
        <dbReference type="ARBA" id="ARBA00023136"/>
    </source>
</evidence>
<dbReference type="PANTHER" id="PTHR31394">
    <property type="entry name" value="TRANSMEMBRANE PROTEIN 199"/>
    <property type="match status" value="1"/>
</dbReference>
<feature type="region of interest" description="Disordered" evidence="6">
    <location>
        <begin position="240"/>
        <end position="265"/>
    </location>
</feature>
<dbReference type="OrthoDB" id="19981at2759"/>
<comment type="subcellular location">
    <subcellularLocation>
        <location evidence="1">Endoplasmic reticulum membrane</location>
        <topology evidence="1">Multi-pass membrane protein</topology>
    </subcellularLocation>
</comment>